<evidence type="ECO:0000313" key="5">
    <source>
        <dbReference type="EMBL" id="GLQ89589.1"/>
    </source>
</evidence>
<feature type="compositionally biased region" description="Basic and acidic residues" evidence="3">
    <location>
        <begin position="372"/>
        <end position="386"/>
    </location>
</feature>
<comment type="similarity">
    <text evidence="1">Belongs to the MobA/MobL family.</text>
</comment>
<accession>A0ABQ5XEG6</accession>
<evidence type="ECO:0000313" key="6">
    <source>
        <dbReference type="Proteomes" id="UP001156627"/>
    </source>
</evidence>
<feature type="domain" description="MobA/MobL protein" evidence="4">
    <location>
        <begin position="2"/>
        <end position="224"/>
    </location>
</feature>
<dbReference type="Pfam" id="PF03389">
    <property type="entry name" value="MobA_MobL"/>
    <property type="match status" value="1"/>
</dbReference>
<name>A0ABQ5XEG6_9GAMM</name>
<evidence type="ECO:0000256" key="1">
    <source>
        <dbReference type="ARBA" id="ARBA00010873"/>
    </source>
</evidence>
<dbReference type="Gene3D" id="3.30.930.30">
    <property type="match status" value="1"/>
</dbReference>
<reference evidence="6" key="1">
    <citation type="journal article" date="2019" name="Int. J. Syst. Evol. Microbiol.">
        <title>The Global Catalogue of Microorganisms (GCM) 10K type strain sequencing project: providing services to taxonomists for standard genome sequencing and annotation.</title>
        <authorList>
            <consortium name="The Broad Institute Genomics Platform"/>
            <consortium name="The Broad Institute Genome Sequencing Center for Infectious Disease"/>
            <person name="Wu L."/>
            <person name="Ma J."/>
        </authorList>
    </citation>
    <scope>NUCLEOTIDE SEQUENCE [LARGE SCALE GENOMIC DNA]</scope>
    <source>
        <strain evidence="6">NBRC 111981</strain>
    </source>
</reference>
<organism evidence="5 6">
    <name type="scientific">Dyella flagellata</name>
    <dbReference type="NCBI Taxonomy" id="1867833"/>
    <lineage>
        <taxon>Bacteria</taxon>
        <taxon>Pseudomonadati</taxon>
        <taxon>Pseudomonadota</taxon>
        <taxon>Gammaproteobacteria</taxon>
        <taxon>Lysobacterales</taxon>
        <taxon>Rhodanobacteraceae</taxon>
        <taxon>Dyella</taxon>
    </lineage>
</organism>
<dbReference type="EMBL" id="BSOA01000039">
    <property type="protein sequence ID" value="GLQ89589.1"/>
    <property type="molecule type" value="Genomic_DNA"/>
</dbReference>
<feature type="compositionally biased region" description="Basic and acidic residues" evidence="3">
    <location>
        <begin position="334"/>
        <end position="353"/>
    </location>
</feature>
<keyword evidence="6" id="KW-1185">Reference proteome</keyword>
<keyword evidence="2" id="KW-0184">Conjugation</keyword>
<protein>
    <recommendedName>
        <fullName evidence="4">MobA/MobL protein domain-containing protein</fullName>
    </recommendedName>
</protein>
<evidence type="ECO:0000256" key="2">
    <source>
        <dbReference type="ARBA" id="ARBA00022971"/>
    </source>
</evidence>
<feature type="region of interest" description="Disordered" evidence="3">
    <location>
        <begin position="279"/>
        <end position="386"/>
    </location>
</feature>
<evidence type="ECO:0000256" key="3">
    <source>
        <dbReference type="SAM" id="MobiDB-lite"/>
    </source>
</evidence>
<comment type="caution">
    <text evidence="5">The sequence shown here is derived from an EMBL/GenBank/DDBJ whole genome shotgun (WGS) entry which is preliminary data.</text>
</comment>
<proteinExistence type="inferred from homology"/>
<feature type="compositionally biased region" description="Basic and acidic residues" evidence="3">
    <location>
        <begin position="304"/>
        <end position="322"/>
    </location>
</feature>
<dbReference type="NCBIfam" id="NF041496">
    <property type="entry name" value="MobQ"/>
    <property type="match status" value="1"/>
</dbReference>
<evidence type="ECO:0000259" key="4">
    <source>
        <dbReference type="Pfam" id="PF03389"/>
    </source>
</evidence>
<gene>
    <name evidence="5" type="ORF">GCM10007898_31640</name>
</gene>
<sequence length="386" mass="42067">MAAAAYRAGVKLEDQRTAQVFDFTRRSGVVATTILAPADASQFARDRASLWNAAEAAEKRKDARTAREWVLALPSELGAEERADLARDFAGVLVERFGVAVDVAIHAPSRGGDDRNHHAHLLCTTRMIGSDGLGEKCALELSDTKRKTLGLDSAADEIAALRERWTVLANAALEKAGSAARIDHRSLLAQQDAAFERGDLAEAIALDRPAQVHIGVHATQMDRRAGQIVSRRGRMHERAVALARHVVNSAARWAHGLIDAMRPEAEALECAEISRVQVADPGPDTANDMPASAASRPANGIDLGAERRRREDAEKQKRKDENPLADLIQKWRTRAGDARSKPDESTQKKEKAKMARPNEGVADASRQSQPQHRQERDRDGGPEVKG</sequence>
<dbReference type="Proteomes" id="UP001156627">
    <property type="component" value="Unassembled WGS sequence"/>
</dbReference>
<dbReference type="InterPro" id="IPR005053">
    <property type="entry name" value="MobA_MobL"/>
</dbReference>